<comment type="cofactor">
    <cofactor evidence="6">
        <name>[2Fe-2S] cluster</name>
        <dbReference type="ChEBI" id="CHEBI:190135"/>
    </cofactor>
</comment>
<accession>A0A9D1DHC2</accession>
<reference evidence="10" key="2">
    <citation type="journal article" date="2021" name="PeerJ">
        <title>Extensive microbial diversity within the chicken gut microbiome revealed by metagenomics and culture.</title>
        <authorList>
            <person name="Gilroy R."/>
            <person name="Ravi A."/>
            <person name="Getino M."/>
            <person name="Pursley I."/>
            <person name="Horton D.L."/>
            <person name="Alikhan N.F."/>
            <person name="Baker D."/>
            <person name="Gharbi K."/>
            <person name="Hall N."/>
            <person name="Watson M."/>
            <person name="Adriaenssens E.M."/>
            <person name="Foster-Nyarko E."/>
            <person name="Jarju S."/>
            <person name="Secka A."/>
            <person name="Antonio M."/>
            <person name="Oren A."/>
            <person name="Chaudhuri R.R."/>
            <person name="La Ragione R."/>
            <person name="Hildebrand F."/>
            <person name="Pallen M.J."/>
        </authorList>
    </citation>
    <scope>NUCLEOTIDE SEQUENCE</scope>
    <source>
        <strain evidence="10">ChiBcec15-4380</strain>
    </source>
</reference>
<evidence type="ECO:0000256" key="7">
    <source>
        <dbReference type="PIRSR" id="PIRSR004762-1"/>
    </source>
</evidence>
<evidence type="ECO:0000313" key="10">
    <source>
        <dbReference type="EMBL" id="HIR50621.1"/>
    </source>
</evidence>
<evidence type="ECO:0000259" key="9">
    <source>
        <dbReference type="PROSITE" id="PS51918"/>
    </source>
</evidence>
<reference evidence="10" key="1">
    <citation type="submission" date="2020-10" db="EMBL/GenBank/DDBJ databases">
        <authorList>
            <person name="Gilroy R."/>
        </authorList>
    </citation>
    <scope>NUCLEOTIDE SEQUENCE</scope>
    <source>
        <strain evidence="10">ChiBcec15-4380</strain>
    </source>
</reference>
<dbReference type="NCBIfam" id="TIGR03956">
    <property type="entry name" value="rSAM_HydE"/>
    <property type="match status" value="1"/>
</dbReference>
<feature type="binding site" evidence="8">
    <location>
        <position position="233"/>
    </location>
    <ligand>
        <name>S-adenosyl-L-methionine</name>
        <dbReference type="ChEBI" id="CHEBI:59789"/>
    </ligand>
</feature>
<dbReference type="SFLD" id="SFLDS00029">
    <property type="entry name" value="Radical_SAM"/>
    <property type="match status" value="1"/>
</dbReference>
<keyword evidence="4 7" id="KW-0408">Iron</keyword>
<gene>
    <name evidence="10" type="primary">hydE</name>
    <name evidence="10" type="ORF">IAA53_04955</name>
</gene>
<dbReference type="SFLD" id="SFLDG01060">
    <property type="entry name" value="BATS_domain_containing"/>
    <property type="match status" value="1"/>
</dbReference>
<dbReference type="GO" id="GO:0051539">
    <property type="term" value="F:4 iron, 4 sulfur cluster binding"/>
    <property type="evidence" value="ECO:0007669"/>
    <property type="project" value="UniProtKB-KW"/>
</dbReference>
<evidence type="ECO:0000256" key="6">
    <source>
        <dbReference type="ARBA" id="ARBA00034078"/>
    </source>
</evidence>
<feature type="binding site" evidence="7">
    <location>
        <position position="69"/>
    </location>
    <ligand>
        <name>[4Fe-4S] cluster</name>
        <dbReference type="ChEBI" id="CHEBI:49883"/>
        <note>4Fe-4S-S-AdoMet</note>
    </ligand>
</feature>
<dbReference type="EMBL" id="DVHE01000043">
    <property type="protein sequence ID" value="HIR50621.1"/>
    <property type="molecule type" value="Genomic_DNA"/>
</dbReference>
<keyword evidence="2 7" id="KW-0949">S-adenosyl-L-methionine</keyword>
<protein>
    <submittedName>
        <fullName evidence="10">[FeFe] hydrogenase H-cluster radical SAM maturase HydE</fullName>
    </submittedName>
</protein>
<dbReference type="Proteomes" id="UP000824239">
    <property type="component" value="Unassembled WGS sequence"/>
</dbReference>
<dbReference type="InterPro" id="IPR006638">
    <property type="entry name" value="Elp3/MiaA/NifB-like_rSAM"/>
</dbReference>
<organism evidence="10 11">
    <name type="scientific">Candidatus Avoscillospira avicola</name>
    <dbReference type="NCBI Taxonomy" id="2840706"/>
    <lineage>
        <taxon>Bacteria</taxon>
        <taxon>Bacillati</taxon>
        <taxon>Bacillota</taxon>
        <taxon>Clostridia</taxon>
        <taxon>Eubacteriales</taxon>
        <taxon>Oscillospiraceae</taxon>
        <taxon>Oscillospiraceae incertae sedis</taxon>
        <taxon>Candidatus Avoscillospira</taxon>
    </lineage>
</organism>
<dbReference type="AlphaFoldDB" id="A0A9D1DHC2"/>
<dbReference type="CDD" id="cd01335">
    <property type="entry name" value="Radical_SAM"/>
    <property type="match status" value="1"/>
</dbReference>
<dbReference type="SFLD" id="SFLDF00348">
    <property type="entry name" value="FeFe_hydrogenase_maturase_(Hyd"/>
    <property type="match status" value="1"/>
</dbReference>
<proteinExistence type="predicted"/>
<feature type="binding site" evidence="7">
    <location>
        <position position="62"/>
    </location>
    <ligand>
        <name>[4Fe-4S] cluster</name>
        <dbReference type="ChEBI" id="CHEBI:49883"/>
        <note>4Fe-4S-S-AdoMet</note>
    </ligand>
</feature>
<evidence type="ECO:0000256" key="2">
    <source>
        <dbReference type="ARBA" id="ARBA00022691"/>
    </source>
</evidence>
<feature type="domain" description="Radical SAM core" evidence="9">
    <location>
        <begin position="48"/>
        <end position="270"/>
    </location>
</feature>
<keyword evidence="3" id="KW-0479">Metal-binding</keyword>
<dbReference type="Pfam" id="PF04055">
    <property type="entry name" value="Radical_SAM"/>
    <property type="match status" value="1"/>
</dbReference>
<dbReference type="PANTHER" id="PTHR43726:SF1">
    <property type="entry name" value="BIOTIN SYNTHASE"/>
    <property type="match status" value="1"/>
</dbReference>
<dbReference type="InterPro" id="IPR058240">
    <property type="entry name" value="rSAM_sf"/>
</dbReference>
<comment type="caution">
    <text evidence="10">The sequence shown here is derived from an EMBL/GenBank/DDBJ whole genome shotgun (WGS) entry which is preliminary data.</text>
</comment>
<dbReference type="GO" id="GO:0044272">
    <property type="term" value="P:sulfur compound biosynthetic process"/>
    <property type="evidence" value="ECO:0007669"/>
    <property type="project" value="UniProtKB-ARBA"/>
</dbReference>
<feature type="binding site" evidence="8">
    <location>
        <position position="162"/>
    </location>
    <ligand>
        <name>S-adenosyl-L-methionine</name>
        <dbReference type="ChEBI" id="CHEBI:59789"/>
    </ligand>
</feature>
<dbReference type="GO" id="GO:0016740">
    <property type="term" value="F:transferase activity"/>
    <property type="evidence" value="ECO:0007669"/>
    <property type="project" value="TreeGrafter"/>
</dbReference>
<dbReference type="SFLD" id="SFLDG01280">
    <property type="entry name" value="HydE/PylB-like"/>
    <property type="match status" value="1"/>
</dbReference>
<dbReference type="Gene3D" id="3.20.20.70">
    <property type="entry name" value="Aldolase class I"/>
    <property type="match status" value="1"/>
</dbReference>
<feature type="binding site" evidence="7">
    <location>
        <position position="66"/>
    </location>
    <ligand>
        <name>[4Fe-4S] cluster</name>
        <dbReference type="ChEBI" id="CHEBI:49883"/>
        <note>4Fe-4S-S-AdoMet</note>
    </ligand>
</feature>
<dbReference type="InterPro" id="IPR013785">
    <property type="entry name" value="Aldolase_TIM"/>
</dbReference>
<name>A0A9D1DHC2_9FIRM</name>
<evidence type="ECO:0000313" key="11">
    <source>
        <dbReference type="Proteomes" id="UP000824239"/>
    </source>
</evidence>
<dbReference type="SMART" id="SM00729">
    <property type="entry name" value="Elp3"/>
    <property type="match status" value="1"/>
</dbReference>
<evidence type="ECO:0000256" key="1">
    <source>
        <dbReference type="ARBA" id="ARBA00022485"/>
    </source>
</evidence>
<dbReference type="InterPro" id="IPR034422">
    <property type="entry name" value="HydE/PylB-like"/>
</dbReference>
<dbReference type="GO" id="GO:0042364">
    <property type="term" value="P:water-soluble vitamin biosynthetic process"/>
    <property type="evidence" value="ECO:0007669"/>
    <property type="project" value="UniProtKB-ARBA"/>
</dbReference>
<evidence type="ECO:0000256" key="5">
    <source>
        <dbReference type="ARBA" id="ARBA00023014"/>
    </source>
</evidence>
<dbReference type="SMART" id="SM00876">
    <property type="entry name" value="BATS"/>
    <property type="match status" value="1"/>
</dbReference>
<keyword evidence="1 7" id="KW-0004">4Fe-4S</keyword>
<dbReference type="GO" id="GO:0046872">
    <property type="term" value="F:metal ion binding"/>
    <property type="evidence" value="ECO:0007669"/>
    <property type="project" value="UniProtKB-KW"/>
</dbReference>
<dbReference type="PANTHER" id="PTHR43726">
    <property type="entry name" value="3-METHYLORNITHINE SYNTHASE"/>
    <property type="match status" value="1"/>
</dbReference>
<feature type="binding site" evidence="8">
    <location>
        <position position="182"/>
    </location>
    <ligand>
        <name>S-adenosyl-L-methionine</name>
        <dbReference type="ChEBI" id="CHEBI:59789"/>
    </ligand>
</feature>
<dbReference type="InterPro" id="IPR007197">
    <property type="entry name" value="rSAM"/>
</dbReference>
<evidence type="ECO:0000256" key="8">
    <source>
        <dbReference type="PIRSR" id="PIRSR004762-2"/>
    </source>
</evidence>
<comment type="cofactor">
    <cofactor evidence="7">
        <name>[4Fe-4S] cluster</name>
        <dbReference type="ChEBI" id="CHEBI:49883"/>
    </cofactor>
    <text evidence="7">Binds 1 [4Fe-4S] cluster. The cluster is coordinated with 3 cysteines and an exchangeable S-adenosyl-L-methionine.</text>
</comment>
<dbReference type="SUPFAM" id="SSF102114">
    <property type="entry name" value="Radical SAM enzymes"/>
    <property type="match status" value="1"/>
</dbReference>
<evidence type="ECO:0000256" key="4">
    <source>
        <dbReference type="ARBA" id="ARBA00023004"/>
    </source>
</evidence>
<dbReference type="PIRSF" id="PIRSF004762">
    <property type="entry name" value="CHP00423"/>
    <property type="match status" value="1"/>
</dbReference>
<feature type="binding site" evidence="8">
    <location>
        <position position="137"/>
    </location>
    <ligand>
        <name>(3R)-3-methyl-D-ornithine</name>
        <dbReference type="ChEBI" id="CHEBI:64642"/>
    </ligand>
</feature>
<dbReference type="InterPro" id="IPR010722">
    <property type="entry name" value="BATS_dom"/>
</dbReference>
<dbReference type="PROSITE" id="PS51918">
    <property type="entry name" value="RADICAL_SAM"/>
    <property type="match status" value="1"/>
</dbReference>
<evidence type="ECO:0000256" key="3">
    <source>
        <dbReference type="ARBA" id="ARBA00022723"/>
    </source>
</evidence>
<keyword evidence="5 7" id="KW-0411">Iron-sulfur</keyword>
<dbReference type="InterPro" id="IPR024021">
    <property type="entry name" value="FeFe-hyd_HydE_rSAM"/>
</dbReference>
<sequence length="351" mass="39431">MDPLLSELLTRGVLEREQWRELLSRRHQLDRAALFALAREIRARWFGNRVYIRGLIECTNYCKNNCLYCGIRRGNSHVQRYRLTQAEILACCEQGYRWGFRTFVLQGGEDPRLTPDWVAQVVREITRRFPDCAVTLSLGEWEREVYRLWYEAGARRYLLRHETADPAHYARLHPPAQTLSRRIACLYDLKALGYQVGAGFMVGSPGQSDDTLAQDFCFLQDLQPEMVGIGPFLPQHDTPFAQEPPGTLEDTLLLLALLRLTLPAVLLPATTALATLHPRGRVLGMEAGANVVMPNLSPPAVRESYALYDGKAATGVEAAEHLADLRAQLAPLGLTVAIDRGDAPTKRPQQS</sequence>